<feature type="repeat" description="ANK" evidence="6">
    <location>
        <begin position="783"/>
        <end position="815"/>
    </location>
</feature>
<dbReference type="PROSITE" id="PS00107">
    <property type="entry name" value="PROTEIN_KINASE_ATP"/>
    <property type="match status" value="1"/>
</dbReference>
<organism evidence="9 10">
    <name type="scientific">Saprolegnia diclina (strain VS20)</name>
    <dbReference type="NCBI Taxonomy" id="1156394"/>
    <lineage>
        <taxon>Eukaryota</taxon>
        <taxon>Sar</taxon>
        <taxon>Stramenopiles</taxon>
        <taxon>Oomycota</taxon>
        <taxon>Saprolegniomycetes</taxon>
        <taxon>Saprolegniales</taxon>
        <taxon>Saprolegniaceae</taxon>
        <taxon>Saprolegnia</taxon>
    </lineage>
</organism>
<dbReference type="PANTHER" id="PTHR24198:SF165">
    <property type="entry name" value="ANKYRIN REPEAT-CONTAINING PROTEIN-RELATED"/>
    <property type="match status" value="1"/>
</dbReference>
<dbReference type="InterPro" id="IPR036770">
    <property type="entry name" value="Ankyrin_rpt-contain_sf"/>
</dbReference>
<feature type="binding site" evidence="7">
    <location>
        <position position="1137"/>
    </location>
    <ligand>
        <name>ATP</name>
        <dbReference type="ChEBI" id="CHEBI:30616"/>
    </ligand>
</feature>
<reference evidence="9 10" key="1">
    <citation type="submission" date="2012-04" db="EMBL/GenBank/DDBJ databases">
        <title>The Genome Sequence of Saprolegnia declina VS20.</title>
        <authorList>
            <consortium name="The Broad Institute Genome Sequencing Platform"/>
            <person name="Russ C."/>
            <person name="Nusbaum C."/>
            <person name="Tyler B."/>
            <person name="van West P."/>
            <person name="Dieguez-Uribeondo J."/>
            <person name="de Bruijn I."/>
            <person name="Tripathy S."/>
            <person name="Jiang R."/>
            <person name="Young S.K."/>
            <person name="Zeng Q."/>
            <person name="Gargeya S."/>
            <person name="Fitzgerald M."/>
            <person name="Haas B."/>
            <person name="Abouelleil A."/>
            <person name="Alvarado L."/>
            <person name="Arachchi H.M."/>
            <person name="Berlin A."/>
            <person name="Chapman S.B."/>
            <person name="Goldberg J."/>
            <person name="Griggs A."/>
            <person name="Gujja S."/>
            <person name="Hansen M."/>
            <person name="Howarth C."/>
            <person name="Imamovic A."/>
            <person name="Larimer J."/>
            <person name="McCowen C."/>
            <person name="Montmayeur A."/>
            <person name="Murphy C."/>
            <person name="Neiman D."/>
            <person name="Pearson M."/>
            <person name="Priest M."/>
            <person name="Roberts A."/>
            <person name="Saif S."/>
            <person name="Shea T."/>
            <person name="Sisk P."/>
            <person name="Sykes S."/>
            <person name="Wortman J."/>
            <person name="Nusbaum C."/>
            <person name="Birren B."/>
        </authorList>
    </citation>
    <scope>NUCLEOTIDE SEQUENCE [LARGE SCALE GENOMIC DNA]</scope>
    <source>
        <strain evidence="9 10">VS20</strain>
    </source>
</reference>
<dbReference type="GO" id="GO:0004674">
    <property type="term" value="F:protein serine/threonine kinase activity"/>
    <property type="evidence" value="ECO:0007669"/>
    <property type="project" value="UniProtKB-KW"/>
</dbReference>
<dbReference type="Proteomes" id="UP000030762">
    <property type="component" value="Unassembled WGS sequence"/>
</dbReference>
<dbReference type="SMART" id="SM00220">
    <property type="entry name" value="S_TKc"/>
    <property type="match status" value="2"/>
</dbReference>
<dbReference type="PANTHER" id="PTHR24198">
    <property type="entry name" value="ANKYRIN REPEAT AND PROTEIN KINASE DOMAIN-CONTAINING PROTEIN"/>
    <property type="match status" value="1"/>
</dbReference>
<evidence type="ECO:0000256" key="7">
    <source>
        <dbReference type="PROSITE-ProRule" id="PRU10141"/>
    </source>
</evidence>
<feature type="repeat" description="ANK" evidence="6">
    <location>
        <begin position="266"/>
        <end position="298"/>
    </location>
</feature>
<keyword evidence="10" id="KW-1185">Reference proteome</keyword>
<dbReference type="InterPro" id="IPR001245">
    <property type="entry name" value="Ser-Thr/Tyr_kinase_cat_dom"/>
</dbReference>
<dbReference type="PROSITE" id="PS50011">
    <property type="entry name" value="PROTEIN_KINASE_DOM"/>
    <property type="match status" value="3"/>
</dbReference>
<feature type="repeat" description="ANK" evidence="6">
    <location>
        <begin position="100"/>
        <end position="132"/>
    </location>
</feature>
<dbReference type="Pfam" id="PF12796">
    <property type="entry name" value="Ank_2"/>
    <property type="match status" value="8"/>
</dbReference>
<feature type="repeat" description="ANK" evidence="6">
    <location>
        <begin position="166"/>
        <end position="198"/>
    </location>
</feature>
<dbReference type="eggNOG" id="KOG0192">
    <property type="taxonomic scope" value="Eukaryota"/>
</dbReference>
<keyword evidence="4 7" id="KW-0067">ATP-binding</keyword>
<feature type="repeat" description="ANK" evidence="6">
    <location>
        <begin position="34"/>
        <end position="66"/>
    </location>
</feature>
<dbReference type="InterPro" id="IPR000719">
    <property type="entry name" value="Prot_kinase_dom"/>
</dbReference>
<feature type="repeat" description="ANK" evidence="6">
    <location>
        <begin position="1443"/>
        <end position="1475"/>
    </location>
</feature>
<dbReference type="GO" id="GO:0005524">
    <property type="term" value="F:ATP binding"/>
    <property type="evidence" value="ECO:0007669"/>
    <property type="project" value="UniProtKB-UniRule"/>
</dbReference>
<feature type="repeat" description="ANK" evidence="6">
    <location>
        <begin position="881"/>
        <end position="913"/>
    </location>
</feature>
<feature type="repeat" description="ANK" evidence="6">
    <location>
        <begin position="751"/>
        <end position="783"/>
    </location>
</feature>
<dbReference type="STRING" id="1156394.T0QAY5"/>
<evidence type="ECO:0000256" key="2">
    <source>
        <dbReference type="ARBA" id="ARBA00022737"/>
    </source>
</evidence>
<dbReference type="InParanoid" id="T0QAY5"/>
<dbReference type="PROSITE" id="PS50297">
    <property type="entry name" value="ANK_REP_REGION"/>
    <property type="match status" value="14"/>
</dbReference>
<evidence type="ECO:0000256" key="5">
    <source>
        <dbReference type="ARBA" id="ARBA00023043"/>
    </source>
</evidence>
<feature type="repeat" description="ANK" evidence="6">
    <location>
        <begin position="816"/>
        <end position="848"/>
    </location>
</feature>
<feature type="domain" description="Protein kinase" evidence="8">
    <location>
        <begin position="427"/>
        <end position="696"/>
    </location>
</feature>
<keyword evidence="1" id="KW-0723">Serine/threonine-protein kinase</keyword>
<feature type="repeat" description="ANK" evidence="6">
    <location>
        <begin position="948"/>
        <end position="980"/>
    </location>
</feature>
<gene>
    <name evidence="9" type="ORF">SDRG_10619</name>
</gene>
<feature type="repeat" description="ANK" evidence="6">
    <location>
        <begin position="199"/>
        <end position="231"/>
    </location>
</feature>
<evidence type="ECO:0000256" key="4">
    <source>
        <dbReference type="ARBA" id="ARBA00022840"/>
    </source>
</evidence>
<dbReference type="eggNOG" id="KOG1187">
    <property type="taxonomic scope" value="Eukaryota"/>
</dbReference>
<dbReference type="PRINTS" id="PR01415">
    <property type="entry name" value="ANKYRIN"/>
</dbReference>
<feature type="repeat" description="ANK" evidence="6">
    <location>
        <begin position="133"/>
        <end position="165"/>
    </location>
</feature>
<dbReference type="EMBL" id="JH767167">
    <property type="protein sequence ID" value="EQC31831.1"/>
    <property type="molecule type" value="Genomic_DNA"/>
</dbReference>
<dbReference type="VEuPathDB" id="FungiDB:SDRG_10619"/>
<feature type="repeat" description="ANK" evidence="6">
    <location>
        <begin position="232"/>
        <end position="264"/>
    </location>
</feature>
<feature type="repeat" description="ANK" evidence="6">
    <location>
        <begin position="914"/>
        <end position="935"/>
    </location>
</feature>
<evidence type="ECO:0000256" key="6">
    <source>
        <dbReference type="PROSITE-ProRule" id="PRU00023"/>
    </source>
</evidence>
<dbReference type="Gene3D" id="1.25.40.20">
    <property type="entry name" value="Ankyrin repeat-containing domain"/>
    <property type="match status" value="10"/>
</dbReference>
<dbReference type="eggNOG" id="KOG4177">
    <property type="taxonomic scope" value="Eukaryota"/>
</dbReference>
<keyword evidence="9" id="KW-0418">Kinase</keyword>
<dbReference type="InterPro" id="IPR008271">
    <property type="entry name" value="Ser/Thr_kinase_AS"/>
</dbReference>
<feature type="domain" description="Protein kinase" evidence="8">
    <location>
        <begin position="1756"/>
        <end position="2017"/>
    </location>
</feature>
<dbReference type="InterPro" id="IPR011009">
    <property type="entry name" value="Kinase-like_dom_sf"/>
</dbReference>
<feature type="domain" description="Protein kinase" evidence="8">
    <location>
        <begin position="1110"/>
        <end position="1372"/>
    </location>
</feature>
<dbReference type="PROSITE" id="PS50088">
    <property type="entry name" value="ANK_REPEAT"/>
    <property type="match status" value="16"/>
</dbReference>
<evidence type="ECO:0000256" key="3">
    <source>
        <dbReference type="ARBA" id="ARBA00022741"/>
    </source>
</evidence>
<dbReference type="OrthoDB" id="10518358at2759"/>
<dbReference type="Gene3D" id="1.10.510.10">
    <property type="entry name" value="Transferase(Phosphotransferase) domain 1"/>
    <property type="match status" value="3"/>
</dbReference>
<feature type="repeat" description="ANK" evidence="6">
    <location>
        <begin position="1411"/>
        <end position="1443"/>
    </location>
</feature>
<feature type="repeat" description="ANK" evidence="6">
    <location>
        <begin position="849"/>
        <end position="877"/>
    </location>
</feature>
<keyword evidence="2" id="KW-0677">Repeat</keyword>
<evidence type="ECO:0000313" key="10">
    <source>
        <dbReference type="Proteomes" id="UP000030762"/>
    </source>
</evidence>
<keyword evidence="9" id="KW-0808">Transferase</keyword>
<dbReference type="SMART" id="SM00248">
    <property type="entry name" value="ANK"/>
    <property type="match status" value="28"/>
</dbReference>
<dbReference type="Pfam" id="PF13637">
    <property type="entry name" value="Ank_4"/>
    <property type="match status" value="1"/>
</dbReference>
<dbReference type="RefSeq" id="XP_008614838.1">
    <property type="nucleotide sequence ID" value="XM_008616616.1"/>
</dbReference>
<protein>
    <submittedName>
        <fullName evidence="9">TKL protein kinase</fullName>
    </submittedName>
</protein>
<dbReference type="InterPro" id="IPR017441">
    <property type="entry name" value="Protein_kinase_ATP_BS"/>
</dbReference>
<evidence type="ECO:0000259" key="8">
    <source>
        <dbReference type="PROSITE" id="PS50011"/>
    </source>
</evidence>
<evidence type="ECO:0000313" key="9">
    <source>
        <dbReference type="EMBL" id="EQC31831.1"/>
    </source>
</evidence>
<dbReference type="OMA" id="DRASEMV"/>
<dbReference type="GeneID" id="19951346"/>
<dbReference type="PROSITE" id="PS00108">
    <property type="entry name" value="PROTEIN_KINASE_ST"/>
    <property type="match status" value="2"/>
</dbReference>
<proteinExistence type="predicted"/>
<name>T0QAY5_SAPDV</name>
<evidence type="ECO:0000256" key="1">
    <source>
        <dbReference type="ARBA" id="ARBA00022527"/>
    </source>
</evidence>
<dbReference type="Pfam" id="PF07714">
    <property type="entry name" value="PK_Tyr_Ser-Thr"/>
    <property type="match status" value="1"/>
</dbReference>
<sequence>MPSRKLLEAAASGQTSLVAEQLDNGADPNTVDQYDNPVLAIAAMHGHVDVVSALLDAGATADALDAMAAPPLFRAAQLGHKDVVARLVAGGANVNFQLASGTTALTEAAAAGRSETVQALLAANANVALHDRNGTTSLMAAAASGNVDVASQLLRAGMSARDANMEGITAMHFAAMSGRGAMMHVLASAGGDVNAASLDGTTVLRCAATGGHAAAVEALLTLGADANDGSATNVPSLVVAAGGGHLEVVDLLLQAGADINVIERRTGMTALYIAASGGHEAVVRRLVYAGAALDTAANNGLVPLTAAMANNRSAIVHLLQALRVEKRTLLHAARQGDGEGVLALLNKGLSAHEVDEYENTLVHLAVLGGHHDLLTELLARPGMPTTYINKFGESPMMLAIKMAADDMVRLLHTAQATTAPLVPRRSPPPMARLGAGGYGIVFKDTLDGVEVAVKMLKNQGLRADVFRREINVMKANPSLYVVRLVATADEDADPQLFLEFMDGGDLGSHLDAEWNQTPVAVGYSHLEVAWVVANALKDLHARGIVHRDIKTQNILLSSSHYIKVADLGIAKRVATHMTTGIGTTEWMAPKMFTSGPETYGTPVDIYAFGILLETLFPDVVEQENTAWYAALAKCCKATDPADRPTASDLVDVLRPELLAKQSELVLSLRTFRDDQLRAAPESNTLVQPQVEPEPRVAFKPQPAPRVLLDFQSPDESLSPEQHLLRAAFFGIKEVAAALFDQGVPIESASRVGQTTLLLAVAGRQPQMVVMLLARGANANAADEIGSAVHLAADTNQLDVLNALISAGAALDALDTYGSTPLHMAAMHGHLPLVIALVTAGADINLRDARGATALMRALFGSHVPTAKLLLDAGANVNDDAWGESPLFLACRLGLTSLVPQLVDLGADATALYHAGLTPLHIAIQEGHAEIVSMLLASPRGVVNQRDARGTTLLHLAVATGHVNVVDVFLNAGFDFDVTNYDGDTPWGLAQNSRNAALISLLDDAIEHKEALLEAAKHGAVDCVHMLLERPLSANVTDEVGCSLVHWAVMTHNAALLELLLKQPHLDVDTHNHEGKTPLSLAIQRGHSDIADMIFRHKQRPVDEITLNDIKDVHSHLGVGGNGSVSKGSYRGRFVAVKCPNNAAHVRSFRTEINAMLSCASPYLVELLAIADRHSESPALVLEFMDGGSLRTYLDKKLAGAPTSLNMTKLEVAWVVANALQSLHSMGFAHGDIKSLNVLVGSMGYIKVGDLGAARERATILTAVPGTLYWTAPEALRTGSSGRYGIEADVYAFGVLLTELDTLQLPYYDQPSMTSMPRAAFVNSVLDGSLRPTLRDNCEPWYRALTEQCLLADPDARPTVTEILGTLQTHVSAAVASKDAFDALHRALTNDMASVVEAQLAAGMDPNALLPGDATPLYLATMCNAKDCVQVLLASGADVDARVDGRTPLHLAASTQRYPIVDGLVRAGAAVDARTEKDGATPLLYAVINMDAVGVVQLLDADADVRISPRVGPTLLEEAESNESMAALLPLLRAASVREELLRTLDMACTNCGSRHAIKAACSACDHIPSTHDKLVVLLRRLRTLHKRGLVINWAMRCRMCNLLFDFNAVCTGCHAPSPAQSDEDDTLRLLLARLRAALNNNVARLAQESVPALPDGVHELLRVLDIGTAEERRVAAICAQAANEREHATQLVQATQEGDAVALQRLLDVSCRPNCTDENGNPLVHIAVQTRNVAVLQVLLQAPGVDLGATNSDGKTALAEALARGDMSAMRALHGALCAPVGTIASDELPTPGEAVGLRIADERYLSPAANEPVDAILSFSSPFVVPIFAQTGPDTVAVEHLDEGDLRNLLCHVPREHRFSSYELVQVQVAYCIANALADCHASGLVHGHLSSDNVFFSSQHFIKVGVPGTTPYRDGASAMLRWTAPEVLRGDARTTASDMYALGVILTELDTLELPYGNDDVDEAVLRELVLNGFRPPLSEECEENYSNIVARCVAPEPSDRMTTAELAAILQRILDAAVVRYGI</sequence>
<keyword evidence="5 6" id="KW-0040">ANK repeat</keyword>
<accession>T0QAY5</accession>
<dbReference type="SUPFAM" id="SSF56112">
    <property type="entry name" value="Protein kinase-like (PK-like)"/>
    <property type="match status" value="3"/>
</dbReference>
<dbReference type="SUPFAM" id="SSF48403">
    <property type="entry name" value="Ankyrin repeat"/>
    <property type="match status" value="5"/>
</dbReference>
<dbReference type="InterPro" id="IPR002110">
    <property type="entry name" value="Ankyrin_rpt"/>
</dbReference>
<keyword evidence="3 7" id="KW-0547">Nucleotide-binding</keyword>
<dbReference type="Pfam" id="PF00023">
    <property type="entry name" value="Ank"/>
    <property type="match status" value="2"/>
</dbReference>
<dbReference type="Pfam" id="PF00069">
    <property type="entry name" value="Pkinase"/>
    <property type="match status" value="2"/>
</dbReference>